<feature type="region of interest" description="Disordered" evidence="1">
    <location>
        <begin position="279"/>
        <end position="302"/>
    </location>
</feature>
<accession>A0A455T0F2</accession>
<feature type="compositionally biased region" description="Low complexity" evidence="1">
    <location>
        <begin position="279"/>
        <end position="299"/>
    </location>
</feature>
<keyword evidence="2" id="KW-0472">Membrane</keyword>
<keyword evidence="2" id="KW-1133">Transmembrane helix</keyword>
<proteinExistence type="predicted"/>
<protein>
    <submittedName>
        <fullName evidence="3">Uncharacterized protein</fullName>
    </submittedName>
</protein>
<sequence>MPWWQDLSGDIVGTCLSFEDYCAHVVSALGFHFSGMEEFIRLLGEHGLNPLEVLPALANRASSKGADPVQVLSTVAEGMIREGPLPFIRRLLETYFVTPLKHLLDQHSRQAHTLGAIHQTMLDQVQQKLTALRQGDGNPSLAFSGDLADEVERRYGQIATSLRRLLASDSDPGQQFWERQSVINEQVKALYDWELQNLKWILYFDILVLAVEVICLAGVAIATDGVGDVPLAIAFVEVDVGLFALELLGPLAFGVIASLENVVLLAIQLIEKPAEKQVQAPVQPQQQQPEQTPEPQATPEVLVDPFPIDPTMKERDKDHCEVGTFEKASALYGEGFAEDIREHHPVYWCYILMELLDIDEATLRRFGGLAELEANLRLGENAAGFKGAFFELQWVHDHLSLIATLQPVAPDGDLGPDAIDIYGDLIELKSYDSKNISSDIDRFEKQIDRYIDLYGDRKIYLIFNENKLRSGKIPNSIMNLLSKYKGKVVAVVSTVKYSV</sequence>
<keyword evidence="2" id="KW-0812">Transmembrane</keyword>
<reference evidence="3" key="1">
    <citation type="submission" date="2018-12" db="EMBL/GenBank/DDBJ databases">
        <title>Novel natural products biosynthetic potential of the class Ktedonobacteria.</title>
        <authorList>
            <person name="Zheng Y."/>
            <person name="Saitou A."/>
            <person name="Wang C.M."/>
            <person name="Toyoda A."/>
            <person name="Minakuchi Y."/>
            <person name="Sekiguchi Y."/>
            <person name="Ueda K."/>
            <person name="Takano H."/>
            <person name="Sakai Y."/>
            <person name="Yokota A."/>
            <person name="Yabe S."/>
        </authorList>
    </citation>
    <scope>NUCLEOTIDE SEQUENCE</scope>
    <source>
        <strain evidence="3">A3-2</strain>
    </source>
</reference>
<dbReference type="AlphaFoldDB" id="A0A455T0F2"/>
<organism evidence="3">
    <name type="scientific">Thermogemmatispora argillosa</name>
    <dbReference type="NCBI Taxonomy" id="2045280"/>
    <lineage>
        <taxon>Bacteria</taxon>
        <taxon>Bacillati</taxon>
        <taxon>Chloroflexota</taxon>
        <taxon>Ktedonobacteria</taxon>
        <taxon>Thermogemmatisporales</taxon>
        <taxon>Thermogemmatisporaceae</taxon>
        <taxon>Thermogemmatispora</taxon>
    </lineage>
</organism>
<dbReference type="EMBL" id="AP019377">
    <property type="protein sequence ID" value="BBH92672.1"/>
    <property type="molecule type" value="Genomic_DNA"/>
</dbReference>
<feature type="transmembrane region" description="Helical" evidence="2">
    <location>
        <begin position="242"/>
        <end position="267"/>
    </location>
</feature>
<feature type="transmembrane region" description="Helical" evidence="2">
    <location>
        <begin position="200"/>
        <end position="222"/>
    </location>
</feature>
<evidence type="ECO:0000313" key="3">
    <source>
        <dbReference type="EMBL" id="BBH92672.1"/>
    </source>
</evidence>
<evidence type="ECO:0000256" key="1">
    <source>
        <dbReference type="SAM" id="MobiDB-lite"/>
    </source>
</evidence>
<evidence type="ECO:0000256" key="2">
    <source>
        <dbReference type="SAM" id="Phobius"/>
    </source>
</evidence>
<gene>
    <name evidence="3" type="ORF">KTA_08710</name>
</gene>
<name>A0A455T0F2_9CHLR</name>